<dbReference type="PATRIC" id="fig|997355.3.peg.107"/>
<reference evidence="1 2" key="1">
    <citation type="submission" date="2011-06" db="EMBL/GenBank/DDBJ databases">
        <authorList>
            <person name="Muzny D."/>
            <person name="Qin X."/>
            <person name="Deng J."/>
            <person name="Jiang H."/>
            <person name="Liu Y."/>
            <person name="Qu J."/>
            <person name="Song X.-Z."/>
            <person name="Zhang L."/>
            <person name="Thornton R."/>
            <person name="Coyle M."/>
            <person name="Francisco L."/>
            <person name="Jackson L."/>
            <person name="Javaid M."/>
            <person name="Korchina V."/>
            <person name="Kovar C."/>
            <person name="Mata R."/>
            <person name="Mathew T."/>
            <person name="Ngo R."/>
            <person name="Nguyen L."/>
            <person name="Nguyen N."/>
            <person name="Okwuonu G."/>
            <person name="Ongeri F."/>
            <person name="Pham C."/>
            <person name="Simmons D."/>
            <person name="Wilczek-Boney K."/>
            <person name="Hale W."/>
            <person name="Jakkamsetti A."/>
            <person name="Pham P."/>
            <person name="Ruth R."/>
            <person name="San Lucas F."/>
            <person name="Warren J."/>
            <person name="Zhang J."/>
            <person name="Zhao Z."/>
            <person name="Zhou C."/>
            <person name="Zhu D."/>
            <person name="Lee S."/>
            <person name="Bess C."/>
            <person name="Blankenburg K."/>
            <person name="Forbes L."/>
            <person name="Fu Q."/>
            <person name="Gubbala S."/>
            <person name="Hirani K."/>
            <person name="Jayaseelan J.C."/>
            <person name="Lara F."/>
            <person name="Munidasa M."/>
            <person name="Palculict T."/>
            <person name="Patil S."/>
            <person name="Pu L.-L."/>
            <person name="Saada N."/>
            <person name="Tang L."/>
            <person name="Weissenberger G."/>
            <person name="Zhu Y."/>
            <person name="Hemphill L."/>
            <person name="Shang Y."/>
            <person name="Youmans B."/>
            <person name="Ayvaz T."/>
            <person name="Ross M."/>
            <person name="Santibanez J."/>
            <person name="Aqrawi P."/>
            <person name="Gross S."/>
            <person name="Joshi V."/>
            <person name="Fowler G."/>
            <person name="Nazareth L."/>
            <person name="Reid J."/>
            <person name="Worley K."/>
            <person name="Petrosino J."/>
            <person name="Highlander S."/>
            <person name="Gibbs R."/>
        </authorList>
    </citation>
    <scope>NUCLEOTIDE SEQUENCE [LARGE SCALE GENOMIC DNA]</scope>
    <source>
        <strain evidence="1 2">ATCC 25577</strain>
    </source>
</reference>
<comment type="caution">
    <text evidence="1">The sequence shown here is derived from an EMBL/GenBank/DDBJ whole genome shotgun (WGS) entry which is preliminary data.</text>
</comment>
<sequence length="43" mass="4702">MGRQSTVTVILIVALSLGHLWSIPRILVSRRSGRGYPLHGMTA</sequence>
<accession>G4CUA1</accession>
<protein>
    <submittedName>
        <fullName evidence="1">Uncharacterized protein</fullName>
    </submittedName>
</protein>
<evidence type="ECO:0000313" key="1">
    <source>
        <dbReference type="EMBL" id="EGY79042.1"/>
    </source>
</evidence>
<organism evidence="1 2">
    <name type="scientific">Cutibacterium avidum ATCC 25577</name>
    <dbReference type="NCBI Taxonomy" id="997355"/>
    <lineage>
        <taxon>Bacteria</taxon>
        <taxon>Bacillati</taxon>
        <taxon>Actinomycetota</taxon>
        <taxon>Actinomycetes</taxon>
        <taxon>Propionibacteriales</taxon>
        <taxon>Propionibacteriaceae</taxon>
        <taxon>Cutibacterium</taxon>
    </lineage>
</organism>
<keyword evidence="2" id="KW-1185">Reference proteome</keyword>
<dbReference type="AlphaFoldDB" id="G4CUA1"/>
<dbReference type="HOGENOM" id="CLU_3238072_0_0_11"/>
<dbReference type="Proteomes" id="UP000005332">
    <property type="component" value="Unassembled WGS sequence"/>
</dbReference>
<dbReference type="EMBL" id="AGBA01000003">
    <property type="protein sequence ID" value="EGY79042.1"/>
    <property type="molecule type" value="Genomic_DNA"/>
</dbReference>
<proteinExistence type="predicted"/>
<gene>
    <name evidence="1" type="ORF">HMPREF9153_0107</name>
</gene>
<name>G4CUA1_9ACTN</name>
<evidence type="ECO:0000313" key="2">
    <source>
        <dbReference type="Proteomes" id="UP000005332"/>
    </source>
</evidence>